<evidence type="ECO:0000256" key="10">
    <source>
        <dbReference type="ARBA" id="ARBA00023163"/>
    </source>
</evidence>
<dbReference type="PROSITE" id="PS51192">
    <property type="entry name" value="HELICASE_ATP_BIND_1"/>
    <property type="match status" value="1"/>
</dbReference>
<keyword evidence="6" id="KW-0067">ATP-binding</keyword>
<accession>A0A8C1ZMV0</accession>
<dbReference type="Gene3D" id="1.10.10.60">
    <property type="entry name" value="Homeodomain-like"/>
    <property type="match status" value="2"/>
</dbReference>
<feature type="compositionally biased region" description="Basic and acidic residues" evidence="13">
    <location>
        <begin position="1974"/>
        <end position="1987"/>
    </location>
</feature>
<evidence type="ECO:0000256" key="1">
    <source>
        <dbReference type="ARBA" id="ARBA00004123"/>
    </source>
</evidence>
<dbReference type="InterPro" id="IPR006576">
    <property type="entry name" value="BRK_domain"/>
</dbReference>
<dbReference type="InterPro" id="IPR000953">
    <property type="entry name" value="Chromo/chromo_shadow_dom"/>
</dbReference>
<comment type="subcellular location">
    <subcellularLocation>
        <location evidence="1">Nucleus</location>
    </subcellularLocation>
</comment>
<dbReference type="InterPro" id="IPR037259">
    <property type="entry name" value="BRK_sf"/>
</dbReference>
<dbReference type="SMART" id="SM00592">
    <property type="entry name" value="BRK"/>
    <property type="match status" value="1"/>
</dbReference>
<evidence type="ECO:0000256" key="8">
    <source>
        <dbReference type="ARBA" id="ARBA00023015"/>
    </source>
</evidence>
<proteinExistence type="inferred from homology"/>
<dbReference type="Pfam" id="PF00385">
    <property type="entry name" value="Chromo"/>
    <property type="match status" value="1"/>
</dbReference>
<dbReference type="InterPro" id="IPR027417">
    <property type="entry name" value="P-loop_NTPase"/>
</dbReference>
<evidence type="ECO:0000256" key="13">
    <source>
        <dbReference type="SAM" id="MobiDB-lite"/>
    </source>
</evidence>
<dbReference type="Pfam" id="PF00271">
    <property type="entry name" value="Helicase_C"/>
    <property type="match status" value="1"/>
</dbReference>
<dbReference type="GO" id="GO:0005634">
    <property type="term" value="C:nucleus"/>
    <property type="evidence" value="ECO:0007669"/>
    <property type="project" value="UniProtKB-SubCell"/>
</dbReference>
<keyword evidence="9" id="KW-0238">DNA-binding</keyword>
<evidence type="ECO:0000256" key="5">
    <source>
        <dbReference type="ARBA" id="ARBA00022801"/>
    </source>
</evidence>
<dbReference type="SMART" id="SM00487">
    <property type="entry name" value="DEXDc"/>
    <property type="match status" value="1"/>
</dbReference>
<evidence type="ECO:0000256" key="7">
    <source>
        <dbReference type="ARBA" id="ARBA00022853"/>
    </source>
</evidence>
<evidence type="ECO:0000259" key="14">
    <source>
        <dbReference type="PROSITE" id="PS50013"/>
    </source>
</evidence>
<evidence type="ECO:0000256" key="12">
    <source>
        <dbReference type="ARBA" id="ARBA00049360"/>
    </source>
</evidence>
<dbReference type="PANTHER" id="PTHR46850">
    <property type="entry name" value="CHROMODOMAIN-HELICASE-DNA-BINDING PROTEIN 9"/>
    <property type="match status" value="1"/>
</dbReference>
<protein>
    <submittedName>
        <fullName evidence="17">Chromodomain helicase DNA binding protein 6</fullName>
    </submittedName>
</protein>
<dbReference type="Gene3D" id="3.40.50.300">
    <property type="entry name" value="P-loop containing nucleotide triphosphate hydrolases"/>
    <property type="match status" value="1"/>
</dbReference>
<sequence>MEEFYVKYRNFSYLHCKWATLEELEKDPRISQKIKRFRNKQAQMKHIFTELDEDLFNPDYIEVDRVLEIAITTDTETGEEVTHYLVKWCSLSYEESTWELQEDVDPVKIREFEELKEIPEIKHVERPLPEQWQKLEKSREYRNANQLREYQLEGMNWLLFNWYNRKNCILADEMGLGKTIQSITFLYEIFLMGLRGPFLIIAPLSTITNWEREFRTWTEMNAIVYHGSQISRQMIQQYEMYHRDEQGNIMSGQFKFHGIITTFEMIMADCPELKKINWRCVVIDEAHRLKNRNCKLLEGLKLMNLEHKVLLTGTPLQNSVEELFSLLNFLEPSQFPSETTFLEEFGDLKTEEQVRKLQAILKPMMLRRLKDDVEKNLAPKEETIIEVELTNIQKKYYRAILEKNFAFLAKGANQHNMPNLINTMMELRKCCNHPYLITGAEEKILESFKKTYSSDAADFQLQAMIQAAGKLVLIDKLLPKLLAGGHKVLVFSQMVRCLDILEDYLIQRRYTYERIDGRVRGNLRQAAIDRFSKVDSDRFVFLLCTRAGGLGINLTAADTCIIFDSDWNPQNDLQAQARCHRIGQSKAVKVYRLITRNSYEREMFDKASLKLGLDKAVLQDINRKGSLNGVQQLSKLEVEDLLRKGAYGALMDEEDEGSKFCEEDIDQILQRRTQTITIQSEGKGSTFAKASFVSSGNRTDISLDDPNFWQKWAKIAELEIDSKESLVIDTPRVRKQTRHYNSFEDDELMEFSELDSDSEERPCRTRRLSDRNRRYLRAECFRVEKNLLIFGWGRWKDILNHGRFKWHLTERDMEVLCRALLVYCVRHYKGDDKIKSFIWDLITPTKDGHNQALQNHSGLSAPVPRGRKGKKLKNQLSPPELKNADWLVHCNPEVVLQDDSYKKHLKQHCNKVLLRVRMLYYLKVEVLGEAANQALEGIPASKLEVTLPDIDYIEIPTIWWDAEADKSLLIGVHKHGYERYNAMRADPALCFLERVGMPDVTALTVEQSGPETASDAPDSISFEGGFIGSLAADLVAEVMEQGRIQWPAGSALTARLRRLITAYQRYTRREPLRHDFLLHEGIAPVAWQIGEFRWTRREQADFYRTVSSFGVVYDPEKKTFDWNQFRALARLERKTDESLERYFHSFVSMCRTACRLPPRKDEGNVDTSLFVEPITEERAARTLYRIELLRKVREQVLRHLLLGARLQLCRPSLYLPVWWECGKHDRDLLIGVAKHGLSRTDFYILNDPQLSFLEAHRNYSGKEAFNGFPFNSATGGQNMLNSYGVQGELNGSQGDMADSIAGKLRSDVLVGEQGSSEETGLMAPSVELDELQTPWESSDHAEASDMFNETDPILGAQTLEPSFLDAPQPEDGREGDETLTDCLSMPSSDSQSNPVEPLAPSFMLFKDLNVGETSVDQTDLSASLPEYVSPPPPLGLTDVSLDQTDPISEEQEDKLSDCNITHGVPSPEEVRLVSADSTPLDMSQSLVSAVRPTSYPVLSFCSLQDRVIINRIDSICHTILKGKWPSSSQQYESPTSLANTCVPSSAHQRAGFLSTRMPISQSLNFNLSHTVPHLAKVGVRSHHQTGGFSRCLQILISKISGNKLYEWKNLEISGDFQSGILKPEIGGDSGPVGQMSHTVQSAPHKITGIGSIQGSLGLDMAGILQAGLIHPVTGQIVNGSLRRDDSMLRRRRGRRRNIETPDLSFIKGRSVNLPEQQVCGNNASMLHSFLERPKQRRHRCKDPTKLDVNSLTGEERVPVVHRNTGRRLGGAMAPAIKELSRWLDANAEYYVAPDWADVVKHSGFLPEGKFTRILSGPVCRDPGPHRRGRRPRSEMPKAPELPAGMGPLFMNGGFIGSMDLVSLSNLRNVPGIPLTGIMGFPHGFATAVPSGDDAKNGLSMLPMMLHGMAAVQPSMYSAHMSGMMNQTLSTATASSTTASVTFTNSVTSTSKPADGLDSAPQHDNASSPMNMENGNREDVKQGEEKKVSASVSTAASTSSSSSSITSTGSHLTFNPFLIPGMSHSLLYPHMFLPPGSIMALPSMTAADSTGSPKRKRKKVREEGPEEGSSNIGVHIDGVDTKEFKDEQTPKQKSQEGGMEEGRPDVDLAQVKDPSEDRSTEEKDKNEMGEEHEPSAQGLCDSEV</sequence>
<dbReference type="InterPro" id="IPR014001">
    <property type="entry name" value="Helicase_ATP-bd"/>
</dbReference>
<dbReference type="InterPro" id="IPR049730">
    <property type="entry name" value="SNF2/RAD54-like_C"/>
</dbReference>
<keyword evidence="10" id="KW-0804">Transcription</keyword>
<evidence type="ECO:0000313" key="17">
    <source>
        <dbReference type="Ensembl" id="ENSCCRP00015090424.1"/>
    </source>
</evidence>
<dbReference type="SUPFAM" id="SSF52540">
    <property type="entry name" value="P-loop containing nucleoside triphosphate hydrolases"/>
    <property type="match status" value="2"/>
</dbReference>
<feature type="compositionally biased region" description="Low complexity" evidence="13">
    <location>
        <begin position="1988"/>
        <end position="2008"/>
    </location>
</feature>
<dbReference type="Pfam" id="PF07533">
    <property type="entry name" value="BRK"/>
    <property type="match status" value="1"/>
</dbReference>
<dbReference type="PROSITE" id="PS50013">
    <property type="entry name" value="CHROMO_2"/>
    <property type="match status" value="1"/>
</dbReference>
<dbReference type="InterPro" id="IPR051493">
    <property type="entry name" value="CHD"/>
</dbReference>
<dbReference type="InterPro" id="IPR000330">
    <property type="entry name" value="SNF2_N"/>
</dbReference>
<feature type="compositionally biased region" description="Basic and acidic residues" evidence="13">
    <location>
        <begin position="2112"/>
        <end position="2133"/>
    </location>
</feature>
<dbReference type="CDD" id="cd18793">
    <property type="entry name" value="SF2_C_SNF"/>
    <property type="match status" value="1"/>
</dbReference>
<feature type="domain" description="Chromo" evidence="14">
    <location>
        <begin position="61"/>
        <end position="104"/>
    </location>
</feature>
<feature type="compositionally biased region" description="Polar residues" evidence="13">
    <location>
        <begin position="1961"/>
        <end position="1973"/>
    </location>
</feature>
<dbReference type="CDD" id="cd18668">
    <property type="entry name" value="CD1_tandem_CHD5-9_like"/>
    <property type="match status" value="1"/>
</dbReference>
<feature type="region of interest" description="Disordered" evidence="13">
    <location>
        <begin position="850"/>
        <end position="872"/>
    </location>
</feature>
<organism evidence="17 18">
    <name type="scientific">Cyprinus carpio</name>
    <name type="common">Common carp</name>
    <dbReference type="NCBI Taxonomy" id="7962"/>
    <lineage>
        <taxon>Eukaryota</taxon>
        <taxon>Metazoa</taxon>
        <taxon>Chordata</taxon>
        <taxon>Craniata</taxon>
        <taxon>Vertebrata</taxon>
        <taxon>Euteleostomi</taxon>
        <taxon>Actinopterygii</taxon>
        <taxon>Neopterygii</taxon>
        <taxon>Teleostei</taxon>
        <taxon>Ostariophysi</taxon>
        <taxon>Cypriniformes</taxon>
        <taxon>Cyprinidae</taxon>
        <taxon>Cyprininae</taxon>
        <taxon>Cyprinus</taxon>
    </lineage>
</organism>
<dbReference type="GO" id="GO:0016787">
    <property type="term" value="F:hydrolase activity"/>
    <property type="evidence" value="ECO:0007669"/>
    <property type="project" value="UniProtKB-KW"/>
</dbReference>
<feature type="region of interest" description="Disordered" evidence="13">
    <location>
        <begin position="1816"/>
        <end position="1842"/>
    </location>
</feature>
<keyword evidence="8" id="KW-0805">Transcription regulation</keyword>
<reference evidence="17" key="1">
    <citation type="submission" date="2025-08" db="UniProtKB">
        <authorList>
            <consortium name="Ensembl"/>
        </authorList>
    </citation>
    <scope>IDENTIFICATION</scope>
</reference>
<dbReference type="SUPFAM" id="SSF160481">
    <property type="entry name" value="BRK domain-like"/>
    <property type="match status" value="1"/>
</dbReference>
<feature type="compositionally biased region" description="Basic and acidic residues" evidence="13">
    <location>
        <begin position="2076"/>
        <end position="2105"/>
    </location>
</feature>
<keyword evidence="4" id="KW-0547">Nucleotide-binding</keyword>
<evidence type="ECO:0000313" key="18">
    <source>
        <dbReference type="Proteomes" id="UP000694700"/>
    </source>
</evidence>
<dbReference type="SMART" id="SM00298">
    <property type="entry name" value="CHROMO"/>
    <property type="match status" value="2"/>
</dbReference>
<dbReference type="GO" id="GO:0006325">
    <property type="term" value="P:chromatin organization"/>
    <property type="evidence" value="ECO:0007669"/>
    <property type="project" value="UniProtKB-KW"/>
</dbReference>
<dbReference type="Pfam" id="PF23078">
    <property type="entry name" value="HTH_CHD6-9"/>
    <property type="match status" value="1"/>
</dbReference>
<dbReference type="SUPFAM" id="SSF54160">
    <property type="entry name" value="Chromo domain-like"/>
    <property type="match status" value="2"/>
</dbReference>
<comment type="catalytic activity">
    <reaction evidence="12">
        <text>ATP + H2O = ADP + phosphate + H(+)</text>
        <dbReference type="Rhea" id="RHEA:13065"/>
        <dbReference type="ChEBI" id="CHEBI:15377"/>
        <dbReference type="ChEBI" id="CHEBI:15378"/>
        <dbReference type="ChEBI" id="CHEBI:30616"/>
        <dbReference type="ChEBI" id="CHEBI:43474"/>
        <dbReference type="ChEBI" id="CHEBI:456216"/>
    </reaction>
</comment>
<dbReference type="PANTHER" id="PTHR46850:SF1">
    <property type="entry name" value="CHROMODOMAIN-HELICASE-DNA-BINDING PROTEIN 9"/>
    <property type="match status" value="1"/>
</dbReference>
<keyword evidence="11" id="KW-0539">Nucleus</keyword>
<comment type="similarity">
    <text evidence="2">Belongs to the SNF2/RAD54 helicase family.</text>
</comment>
<evidence type="ECO:0000259" key="15">
    <source>
        <dbReference type="PROSITE" id="PS51192"/>
    </source>
</evidence>
<dbReference type="FunFam" id="3.40.50.300:FF:000015">
    <property type="entry name" value="chromodomain-helicase-DNA-binding protein 9 isoform X1"/>
    <property type="match status" value="1"/>
</dbReference>
<dbReference type="Ensembl" id="ENSCCRT00015093339.1">
    <property type="protein sequence ID" value="ENSCCRP00015090424.1"/>
    <property type="gene ID" value="ENSCCRG00015036389.1"/>
</dbReference>
<feature type="domain" description="Helicase ATP-binding" evidence="15">
    <location>
        <begin position="159"/>
        <end position="333"/>
    </location>
</feature>
<dbReference type="GO" id="GO:0003677">
    <property type="term" value="F:DNA binding"/>
    <property type="evidence" value="ECO:0007669"/>
    <property type="project" value="UniProtKB-KW"/>
</dbReference>
<evidence type="ECO:0000259" key="16">
    <source>
        <dbReference type="PROSITE" id="PS51194"/>
    </source>
</evidence>
<evidence type="ECO:0000256" key="6">
    <source>
        <dbReference type="ARBA" id="ARBA00022840"/>
    </source>
</evidence>
<dbReference type="InterPro" id="IPR001650">
    <property type="entry name" value="Helicase_C-like"/>
</dbReference>
<dbReference type="Gene3D" id="3.40.50.10810">
    <property type="entry name" value="Tandem AAA-ATPase domain"/>
    <property type="match status" value="1"/>
</dbReference>
<keyword evidence="7" id="KW-0156">Chromatin regulator</keyword>
<evidence type="ECO:0000256" key="9">
    <source>
        <dbReference type="ARBA" id="ARBA00023125"/>
    </source>
</evidence>
<dbReference type="Pfam" id="PF00176">
    <property type="entry name" value="SNF2-rel_dom"/>
    <property type="match status" value="1"/>
</dbReference>
<dbReference type="InterPro" id="IPR016197">
    <property type="entry name" value="Chromo-like_dom_sf"/>
</dbReference>
<dbReference type="InterPro" id="IPR023780">
    <property type="entry name" value="Chromo_domain"/>
</dbReference>
<keyword evidence="3" id="KW-0677">Repeat</keyword>
<dbReference type="InterPro" id="IPR056342">
    <property type="entry name" value="HTH_CHD6-9"/>
</dbReference>
<keyword evidence="5" id="KW-0378">Hydrolase</keyword>
<dbReference type="FunFam" id="3.40.50.10810:FF:000003">
    <property type="entry name" value="chromodomain-helicase-DNA-binding protein 8 isoform X4"/>
    <property type="match status" value="1"/>
</dbReference>
<name>A0A8C1ZMV0_CYPCA</name>
<dbReference type="Gene3D" id="2.40.50.40">
    <property type="match status" value="2"/>
</dbReference>
<dbReference type="CDD" id="cd18663">
    <property type="entry name" value="CD2_tandem_CHD5-9_like"/>
    <property type="match status" value="1"/>
</dbReference>
<dbReference type="PROSITE" id="PS51194">
    <property type="entry name" value="HELICASE_CTER"/>
    <property type="match status" value="1"/>
</dbReference>
<dbReference type="Gene3D" id="3.40.5.120">
    <property type="match status" value="1"/>
</dbReference>
<feature type="region of interest" description="Disordered" evidence="13">
    <location>
        <begin position="1946"/>
        <end position="2008"/>
    </location>
</feature>
<dbReference type="InterPro" id="IPR038718">
    <property type="entry name" value="SNF2-like_sf"/>
</dbReference>
<evidence type="ECO:0000256" key="2">
    <source>
        <dbReference type="ARBA" id="ARBA00007025"/>
    </source>
</evidence>
<evidence type="ECO:0000256" key="3">
    <source>
        <dbReference type="ARBA" id="ARBA00022737"/>
    </source>
</evidence>
<evidence type="ECO:0000256" key="11">
    <source>
        <dbReference type="ARBA" id="ARBA00023242"/>
    </source>
</evidence>
<dbReference type="GO" id="GO:0005524">
    <property type="term" value="F:ATP binding"/>
    <property type="evidence" value="ECO:0007669"/>
    <property type="project" value="UniProtKB-KW"/>
</dbReference>
<dbReference type="SMART" id="SM00490">
    <property type="entry name" value="HELICc"/>
    <property type="match status" value="1"/>
</dbReference>
<feature type="region of interest" description="Disordered" evidence="13">
    <location>
        <begin position="2042"/>
        <end position="2143"/>
    </location>
</feature>
<dbReference type="Proteomes" id="UP000694700">
    <property type="component" value="Unplaced"/>
</dbReference>
<dbReference type="FunFam" id="2.40.50.40:FF:000001">
    <property type="entry name" value="chromodomain-helicase-DNA-binding protein 8 isoform X4"/>
    <property type="match status" value="1"/>
</dbReference>
<evidence type="ECO:0000256" key="4">
    <source>
        <dbReference type="ARBA" id="ARBA00022741"/>
    </source>
</evidence>
<feature type="domain" description="Helicase C-terminal" evidence="16">
    <location>
        <begin position="473"/>
        <end position="642"/>
    </location>
</feature>